<sequence length="420" mass="48160">MDDEETRRLGFRVRKNVTHEEVLDLYVGAPSLFSIKLHHNGRFTHFPERTYVEGGENFIDLLDHDKFSDIERYCHYQVPGSDLDFGLRALGSDDDVIGFIKYGVTTVHTYFFSPTKVRVEEITDEELMAFDLDKVEDVVNHVDNMHTEQVVENMNFHDAFDFTNIDLNDPNFDPFFGESPAINVPKHDQPQDNMHKHHNENVDEVMNISKYGSDDDNASEDNDDQVLDVCLKELQEDAIDNDQFVSGSESDEDESSHRKRTMNKEEVQQMIKRHADDTSWQLRIIKDDLGRVRAVCCGDIPHLDESGNLKSVDGYTDFVMERKPWVGTGHTIKTCKNPEVVVGSSSKSKDKGQNVKDKGEVGSDNLWKLAKATIVQEFEKEIDALKAFNSECHLWLSNILAKHWSRSHFSGRVVFDMLLN</sequence>
<protein>
    <submittedName>
        <fullName evidence="2">Uncharacterized protein</fullName>
    </submittedName>
</protein>
<gene>
    <name evidence="2" type="ORF">M8C21_018386</name>
</gene>
<accession>A0AAD5D9X9</accession>
<dbReference type="AlphaFoldDB" id="A0AAD5D9X9"/>
<feature type="region of interest" description="Disordered" evidence="1">
    <location>
        <begin position="240"/>
        <end position="265"/>
    </location>
</feature>
<keyword evidence="3" id="KW-1185">Reference proteome</keyword>
<proteinExistence type="predicted"/>
<evidence type="ECO:0000313" key="3">
    <source>
        <dbReference type="Proteomes" id="UP001206925"/>
    </source>
</evidence>
<feature type="non-terminal residue" evidence="2">
    <location>
        <position position="1"/>
    </location>
</feature>
<dbReference type="EMBL" id="JAMZMK010000731">
    <property type="protein sequence ID" value="KAI7755879.1"/>
    <property type="molecule type" value="Genomic_DNA"/>
</dbReference>
<name>A0AAD5D9X9_AMBAR</name>
<evidence type="ECO:0000256" key="1">
    <source>
        <dbReference type="SAM" id="MobiDB-lite"/>
    </source>
</evidence>
<dbReference type="Proteomes" id="UP001206925">
    <property type="component" value="Unassembled WGS sequence"/>
</dbReference>
<comment type="caution">
    <text evidence="2">The sequence shown here is derived from an EMBL/GenBank/DDBJ whole genome shotgun (WGS) entry which is preliminary data.</text>
</comment>
<evidence type="ECO:0000313" key="2">
    <source>
        <dbReference type="EMBL" id="KAI7755879.1"/>
    </source>
</evidence>
<reference evidence="2" key="1">
    <citation type="submission" date="2022-06" db="EMBL/GenBank/DDBJ databases">
        <title>Uncovering the hologenomic basis of an extraordinary plant invasion.</title>
        <authorList>
            <person name="Bieker V.C."/>
            <person name="Martin M.D."/>
            <person name="Gilbert T."/>
            <person name="Hodgins K."/>
            <person name="Battlay P."/>
            <person name="Petersen B."/>
            <person name="Wilson J."/>
        </authorList>
    </citation>
    <scope>NUCLEOTIDE SEQUENCE</scope>
    <source>
        <strain evidence="2">AA19_3_7</strain>
        <tissue evidence="2">Leaf</tissue>
    </source>
</reference>
<organism evidence="2 3">
    <name type="scientific">Ambrosia artemisiifolia</name>
    <name type="common">Common ragweed</name>
    <dbReference type="NCBI Taxonomy" id="4212"/>
    <lineage>
        <taxon>Eukaryota</taxon>
        <taxon>Viridiplantae</taxon>
        <taxon>Streptophyta</taxon>
        <taxon>Embryophyta</taxon>
        <taxon>Tracheophyta</taxon>
        <taxon>Spermatophyta</taxon>
        <taxon>Magnoliopsida</taxon>
        <taxon>eudicotyledons</taxon>
        <taxon>Gunneridae</taxon>
        <taxon>Pentapetalae</taxon>
        <taxon>asterids</taxon>
        <taxon>campanulids</taxon>
        <taxon>Asterales</taxon>
        <taxon>Asteraceae</taxon>
        <taxon>Asteroideae</taxon>
        <taxon>Heliantheae alliance</taxon>
        <taxon>Heliantheae</taxon>
        <taxon>Ambrosia</taxon>
    </lineage>
</organism>